<reference evidence="3" key="1">
    <citation type="submission" date="2016-07" db="EMBL/GenBank/DDBJ databases">
        <title>De novo transcriptome assembly of four accessions of the metal hyperaccumulator plant Noccaea caerulescens.</title>
        <authorList>
            <person name="Blande D."/>
            <person name="Halimaa P."/>
            <person name="Tervahauta A.I."/>
            <person name="Aarts M.G."/>
            <person name="Karenlampi S.O."/>
        </authorList>
    </citation>
    <scope>NUCLEOTIDE SEQUENCE</scope>
</reference>
<dbReference type="SMART" id="SM00743">
    <property type="entry name" value="Agenet"/>
    <property type="match status" value="6"/>
</dbReference>
<dbReference type="PANTHER" id="PTHR31917">
    <property type="entry name" value="AGENET DOMAIN-CONTAINING PROTEIN-RELATED"/>
    <property type="match status" value="1"/>
</dbReference>
<feature type="domain" description="Agenet" evidence="2">
    <location>
        <begin position="452"/>
        <end position="508"/>
    </location>
</feature>
<feature type="domain" description="Agenet" evidence="2">
    <location>
        <begin position="288"/>
        <end position="344"/>
    </location>
</feature>
<feature type="domain" description="Agenet" evidence="2">
    <location>
        <begin position="381"/>
        <end position="449"/>
    </location>
</feature>
<protein>
    <recommendedName>
        <fullName evidence="2">Agenet domain-containing protein</fullName>
    </recommendedName>
</protein>
<feature type="domain" description="Agenet" evidence="2">
    <location>
        <begin position="38"/>
        <end position="111"/>
    </location>
</feature>
<feature type="compositionally biased region" description="Polar residues" evidence="1">
    <location>
        <begin position="1"/>
        <end position="16"/>
    </location>
</feature>
<evidence type="ECO:0000259" key="2">
    <source>
        <dbReference type="SMART" id="SM00743"/>
    </source>
</evidence>
<feature type="region of interest" description="Disordered" evidence="1">
    <location>
        <begin position="1"/>
        <end position="38"/>
    </location>
</feature>
<proteinExistence type="predicted"/>
<feature type="domain" description="Agenet" evidence="2">
    <location>
        <begin position="217"/>
        <end position="285"/>
    </location>
</feature>
<evidence type="ECO:0000256" key="1">
    <source>
        <dbReference type="SAM" id="MobiDB-lite"/>
    </source>
</evidence>
<dbReference type="AlphaFoldDB" id="A0A1J3E1Q9"/>
<dbReference type="EMBL" id="GEVI01008243">
    <property type="protein sequence ID" value="JAU24077.1"/>
    <property type="molecule type" value="Transcribed_RNA"/>
</dbReference>
<feature type="compositionally biased region" description="Acidic residues" evidence="1">
    <location>
        <begin position="181"/>
        <end position="202"/>
    </location>
</feature>
<feature type="region of interest" description="Disordered" evidence="1">
    <location>
        <begin position="177"/>
        <end position="203"/>
    </location>
</feature>
<dbReference type="PANTHER" id="PTHR31917:SF147">
    <property type="entry name" value="AGENET DOMAIN-CONTAINING PROTEIN"/>
    <property type="match status" value="1"/>
</dbReference>
<name>A0A1J3E1Q9_NOCCA</name>
<sequence length="520" mass="60039">MSLRPRQSTGVSSPANQRKKAPKDSTTPRAIRNNRVPSYLKPGAAVEISSDESGFRGSWFPGKVVIAPSSDKDFVKCQVEYTTLFFDKELKKPLKEVVHTAQLRPPAPSLSESEKKRDFAVGEKVDAYYNDGWWEGEVMKVLGDGKFSVYFRTSREQIEFHRDQLRYQREWVNGAWKPPLEETEEEESEDDKVDDTEDEEDLLSQVDPETARAIAKQMFSSGTIVEVSSEEEGFKGSWFVAKVIERIGEDNYLVEYRDLREENGVEPLKEEADFLHMRPLPPPSEDYTDFAVGDKVDAFYNDGWWVGDVIESLQDGRVGIFFRQSREKMRFGRLGLRLHKDWVNGTWQLALKRGEKRPKVLQRVSVSCDRNVRPKKEISKQVLSIGTPVEVSSEEEGFEDSWFPAKLVEYRGLDKCLVEYDKLKAEDAKEPLREEVKVIQIRPQPVERIMVNSFEKLDKVDAFYNDGWWVGVIVKILAKSNYLVNFEKTGEVLKFNHFQLRLHQEWIDGKWITSSKSPKV</sequence>
<organism evidence="3">
    <name type="scientific">Noccaea caerulescens</name>
    <name type="common">Alpine penny-cress</name>
    <name type="synonym">Thlaspi caerulescens</name>
    <dbReference type="NCBI Taxonomy" id="107243"/>
    <lineage>
        <taxon>Eukaryota</taxon>
        <taxon>Viridiplantae</taxon>
        <taxon>Streptophyta</taxon>
        <taxon>Embryophyta</taxon>
        <taxon>Tracheophyta</taxon>
        <taxon>Spermatophyta</taxon>
        <taxon>Magnoliopsida</taxon>
        <taxon>eudicotyledons</taxon>
        <taxon>Gunneridae</taxon>
        <taxon>Pentapetalae</taxon>
        <taxon>rosids</taxon>
        <taxon>malvids</taxon>
        <taxon>Brassicales</taxon>
        <taxon>Brassicaceae</taxon>
        <taxon>Coluteocarpeae</taxon>
        <taxon>Noccaea</taxon>
    </lineage>
</organism>
<dbReference type="CDD" id="cd20406">
    <property type="entry name" value="Tudor_Agenet_AtDUF_rpt2_4"/>
    <property type="match status" value="3"/>
</dbReference>
<dbReference type="InterPro" id="IPR014002">
    <property type="entry name" value="Agenet_dom_plant"/>
</dbReference>
<dbReference type="InterPro" id="IPR008395">
    <property type="entry name" value="Agenet-like_dom"/>
</dbReference>
<dbReference type="Pfam" id="PF05641">
    <property type="entry name" value="Agenet"/>
    <property type="match status" value="4"/>
</dbReference>
<feature type="domain" description="Agenet" evidence="2">
    <location>
        <begin position="117"/>
        <end position="173"/>
    </location>
</feature>
<evidence type="ECO:0000313" key="3">
    <source>
        <dbReference type="EMBL" id="JAU24077.1"/>
    </source>
</evidence>
<dbReference type="CDD" id="cd20405">
    <property type="entry name" value="Tudor_Agenet_AtDUF_rpt1_3"/>
    <property type="match status" value="3"/>
</dbReference>
<accession>A0A1J3E1Q9</accession>
<gene>
    <name evidence="3" type="ORF">GA_TR15634_c0_g1_i1_g.47754</name>
</gene>